<gene>
    <name evidence="1" type="primary">79</name>
    <name evidence="1" type="ORF">SEA_PHARB_79</name>
</gene>
<reference evidence="1" key="1">
    <citation type="submission" date="2024-04" db="EMBL/GenBank/DDBJ databases">
        <authorList>
            <person name="Bains C."/>
            <person name="Hallett B."/>
            <person name="Lee H."/>
            <person name="Redzematovic E."/>
            <person name="Hutchison K.W."/>
            <person name="Molloy S.D."/>
            <person name="Viland M.D."/>
            <person name="Lewis C.M."/>
            <person name="Garlena R.A."/>
            <person name="Russell D.A."/>
            <person name="Jacobs-Sera D."/>
            <person name="Hatfull G.F."/>
        </authorList>
    </citation>
    <scope>NUCLEOTIDE SEQUENCE</scope>
</reference>
<protein>
    <submittedName>
        <fullName evidence="1">Uncharacterized protein</fullName>
    </submittedName>
</protein>
<organism evidence="1">
    <name type="scientific">Mycobacterium phage Pharb</name>
    <dbReference type="NCBI Taxonomy" id="3136626"/>
    <lineage>
        <taxon>Viruses</taxon>
    </lineage>
</organism>
<evidence type="ECO:0000313" key="1">
    <source>
        <dbReference type="EMBL" id="XCH43687.1"/>
    </source>
</evidence>
<dbReference type="EMBL" id="PP750966">
    <property type="protein sequence ID" value="XCH43687.1"/>
    <property type="molecule type" value="Genomic_DNA"/>
</dbReference>
<proteinExistence type="predicted"/>
<sequence>MNTFDLDLNGTTAAGTPWSIAADRDVIAVRFGRFRASALLGVRSLAAIASTVRVSTEVVK</sequence>
<name>A0AAU8GPA8_9VIRU</name>
<accession>A0AAU8GPA8</accession>